<accession>A0A8T0G6R5</accession>
<evidence type="ECO:0000313" key="4">
    <source>
        <dbReference type="Proteomes" id="UP000822688"/>
    </source>
</evidence>
<proteinExistence type="predicted"/>
<evidence type="ECO:0000313" key="3">
    <source>
        <dbReference type="EMBL" id="KAG0554144.1"/>
    </source>
</evidence>
<feature type="region of interest" description="Disordered" evidence="1">
    <location>
        <begin position="250"/>
        <end position="269"/>
    </location>
</feature>
<dbReference type="AlphaFoldDB" id="A0A8T0G6R5"/>
<feature type="domain" description="DUF4100" evidence="2">
    <location>
        <begin position="428"/>
        <end position="584"/>
    </location>
</feature>
<dbReference type="InterPro" id="IPR025165">
    <property type="entry name" value="DUF4100"/>
</dbReference>
<feature type="region of interest" description="Disordered" evidence="1">
    <location>
        <begin position="436"/>
        <end position="531"/>
    </location>
</feature>
<dbReference type="Pfam" id="PF13352">
    <property type="entry name" value="DUF4100"/>
    <property type="match status" value="1"/>
</dbReference>
<feature type="region of interest" description="Disordered" evidence="1">
    <location>
        <begin position="1"/>
        <end position="23"/>
    </location>
</feature>
<feature type="compositionally biased region" description="Low complexity" evidence="1">
    <location>
        <begin position="250"/>
        <end position="260"/>
    </location>
</feature>
<evidence type="ECO:0000259" key="2">
    <source>
        <dbReference type="Pfam" id="PF13352"/>
    </source>
</evidence>
<dbReference type="InterPro" id="IPR021109">
    <property type="entry name" value="Peptidase_aspartic_dom_sf"/>
</dbReference>
<reference evidence="3" key="1">
    <citation type="submission" date="2020-06" db="EMBL/GenBank/DDBJ databases">
        <title>WGS assembly of Ceratodon purpureus strain R40.</title>
        <authorList>
            <person name="Carey S.B."/>
            <person name="Jenkins J."/>
            <person name="Shu S."/>
            <person name="Lovell J.T."/>
            <person name="Sreedasyam A."/>
            <person name="Maumus F."/>
            <person name="Tiley G.P."/>
            <person name="Fernandez-Pozo N."/>
            <person name="Barry K."/>
            <person name="Chen C."/>
            <person name="Wang M."/>
            <person name="Lipzen A."/>
            <person name="Daum C."/>
            <person name="Saski C.A."/>
            <person name="Payton A.C."/>
            <person name="Mcbreen J.C."/>
            <person name="Conrad R.E."/>
            <person name="Kollar L.M."/>
            <person name="Olsson S."/>
            <person name="Huttunen S."/>
            <person name="Landis J.B."/>
            <person name="Wickett N.J."/>
            <person name="Johnson M.G."/>
            <person name="Rensing S.A."/>
            <person name="Grimwood J."/>
            <person name="Schmutz J."/>
            <person name="Mcdaniel S.F."/>
        </authorList>
    </citation>
    <scope>NUCLEOTIDE SEQUENCE</scope>
    <source>
        <strain evidence="3">R40</strain>
    </source>
</reference>
<keyword evidence="4" id="KW-1185">Reference proteome</keyword>
<feature type="compositionally biased region" description="Basic and acidic residues" evidence="1">
    <location>
        <begin position="436"/>
        <end position="454"/>
    </location>
</feature>
<dbReference type="Proteomes" id="UP000822688">
    <property type="component" value="Chromosome 12"/>
</dbReference>
<gene>
    <name evidence="3" type="ORF">KC19_12G066500</name>
</gene>
<sequence length="865" mass="97906">MGDTVHDMESGGGSREPGNGSNVAGEFLRAMQMLMDQQSANTTGQGATKALRDVIGKVGRFDGKNITKFLRTYTCEMEIYQVPENRMIETFDLAVVPEIRERVRQLHGDVHEHTWARFEERLRDEYFDEDSERMTKGAFLEWVEQRHGKHMGPSELLREFERRFGQLPLYERRLMEARKSEMFLQASDEALEDRLLILLQDGGAEGGFTTNWERMIESVSLISKQQRVKSRGLGSRVGITTVTAPKVPVSSSVPLTTTTPGNSPKGRVLDDNTLEELMKGMRELKVEMSALKRDQRPKASGSSMGQRDFVVRCIWCDDPNHKRGDCGSYADAMKSGIITFKEGRIRDAATDEPLQINFGKGGMKRLMEEKLGRNNTSRGKETEAYTIGADFNTTQVSTYASKEVMVRGAQTIRKLTGWDDPVHAITIKAYLMSENGEKEPHDASVEVKRGRAVDEGESEEPTNKKKPSSSKDTSSKEGPATNTRQRQESPPYPGENTPLPKDKWEERMSSKKGKGKEDEGKGKSKTPAYKLQSDIESSVDMKGILEERILDAKIEFTLREALGIAKKDFHELIIDVIKRKRQMTAETVMTRALDTLMSKEEEEEIGQVFALSCDNAGNDDQIKRQRLMACDIQDTKIDIMEEVLSDDLEDEVLQMFLSDGVVETNERMDSIKNQRKFVTTEAKVLRCGAEKPWRHDSEALVAFTHPFWARATTETRVKIGDIEESILALVDHGSEINILSREIYEKGKWPIDTNHGWVLKAANNERGNLYGACPAVAIKIGDVEVEQNFFVQNNGGYPIILGQPYITATRMETKVLDDGSHYAKIRSHDGMRSVQFLTVKPNHKRHRDRLRETPMHYVHEDFLDF</sequence>
<dbReference type="EMBL" id="CM026433">
    <property type="protein sequence ID" value="KAG0554144.1"/>
    <property type="molecule type" value="Genomic_DNA"/>
</dbReference>
<dbReference type="CDD" id="cd00303">
    <property type="entry name" value="retropepsin_like"/>
    <property type="match status" value="1"/>
</dbReference>
<evidence type="ECO:0000256" key="1">
    <source>
        <dbReference type="SAM" id="MobiDB-lite"/>
    </source>
</evidence>
<comment type="caution">
    <text evidence="3">The sequence shown here is derived from an EMBL/GenBank/DDBJ whole genome shotgun (WGS) entry which is preliminary data.</text>
</comment>
<name>A0A8T0G6R5_CERPU</name>
<organism evidence="3 4">
    <name type="scientific">Ceratodon purpureus</name>
    <name type="common">Fire moss</name>
    <name type="synonym">Dicranum purpureum</name>
    <dbReference type="NCBI Taxonomy" id="3225"/>
    <lineage>
        <taxon>Eukaryota</taxon>
        <taxon>Viridiplantae</taxon>
        <taxon>Streptophyta</taxon>
        <taxon>Embryophyta</taxon>
        <taxon>Bryophyta</taxon>
        <taxon>Bryophytina</taxon>
        <taxon>Bryopsida</taxon>
        <taxon>Dicranidae</taxon>
        <taxon>Pseudoditrichales</taxon>
        <taxon>Ditrichaceae</taxon>
        <taxon>Ceratodon</taxon>
    </lineage>
</organism>
<protein>
    <recommendedName>
        <fullName evidence="2">DUF4100 domain-containing protein</fullName>
    </recommendedName>
</protein>
<dbReference type="Gene3D" id="2.40.70.10">
    <property type="entry name" value="Acid Proteases"/>
    <property type="match status" value="1"/>
</dbReference>
<feature type="compositionally biased region" description="Basic and acidic residues" evidence="1">
    <location>
        <begin position="500"/>
        <end position="522"/>
    </location>
</feature>